<feature type="transmembrane region" description="Helical" evidence="2">
    <location>
        <begin position="275"/>
        <end position="293"/>
    </location>
</feature>
<dbReference type="EMBL" id="HBHJ01018285">
    <property type="protein sequence ID" value="CAD9692377.1"/>
    <property type="molecule type" value="Transcribed_RNA"/>
</dbReference>
<sequence length="369" mass="41614">MVTASGAAGSRGDVEMGPRAAAEETKERGAGEAEEEASGRMSRREILKLLAVIGFVVVVVVLAQEVGLLLTRIRDWLVKQPLSYCLPVFVVVMVVRRVVVPIWYTVPTGVLMIIYLVFKVGVVRAAVIFQTLKLLDFVSFLILQRWFGPYFCDEDEEGQQMARSAKRCLPQILLDVVYALDREWGGHLRSQAPVGKTLTFIAFGATWFLEEEAMLFWFAVRSHVPNHLICIGLVTFTYLNTFDTIIRAQAVKGALDALSGSSAEILWEAIAQAKWYFVFLALLIATPATIYIHGRHVRLVYRKCTTMRVIVDEEADVANQDKDGENDTSLLQSPRRDHGDFAHQNDQDRERRRRELLQQQVTSIQTEPT</sequence>
<evidence type="ECO:0000313" key="3">
    <source>
        <dbReference type="EMBL" id="CAD9692377.1"/>
    </source>
</evidence>
<feature type="region of interest" description="Disordered" evidence="1">
    <location>
        <begin position="1"/>
        <end position="37"/>
    </location>
</feature>
<gene>
    <name evidence="3" type="ORF">RMAR1173_LOCUS12104</name>
</gene>
<feature type="transmembrane region" description="Helical" evidence="2">
    <location>
        <begin position="49"/>
        <end position="70"/>
    </location>
</feature>
<keyword evidence="2" id="KW-0812">Transmembrane</keyword>
<feature type="region of interest" description="Disordered" evidence="1">
    <location>
        <begin position="318"/>
        <end position="354"/>
    </location>
</feature>
<keyword evidence="2" id="KW-0472">Membrane</keyword>
<keyword evidence="2" id="KW-1133">Transmembrane helix</keyword>
<reference evidence="3" key="1">
    <citation type="submission" date="2021-01" db="EMBL/GenBank/DDBJ databases">
        <authorList>
            <person name="Corre E."/>
            <person name="Pelletier E."/>
            <person name="Niang G."/>
            <person name="Scheremetjew M."/>
            <person name="Finn R."/>
            <person name="Kale V."/>
            <person name="Holt S."/>
            <person name="Cochrane G."/>
            <person name="Meng A."/>
            <person name="Brown T."/>
            <person name="Cohen L."/>
        </authorList>
    </citation>
    <scope>NUCLEOTIDE SEQUENCE</scope>
    <source>
        <strain evidence="3">CCMP1243</strain>
    </source>
</reference>
<name>A0A7S2WJZ1_9STRA</name>
<dbReference type="AlphaFoldDB" id="A0A7S2WJZ1"/>
<evidence type="ECO:0000256" key="1">
    <source>
        <dbReference type="SAM" id="MobiDB-lite"/>
    </source>
</evidence>
<feature type="compositionally biased region" description="Basic and acidic residues" evidence="1">
    <location>
        <begin position="12"/>
        <end position="31"/>
    </location>
</feature>
<feature type="transmembrane region" description="Helical" evidence="2">
    <location>
        <begin position="110"/>
        <end position="129"/>
    </location>
</feature>
<proteinExistence type="predicted"/>
<accession>A0A7S2WJZ1</accession>
<organism evidence="3">
    <name type="scientific">Rhizochromulina marina</name>
    <dbReference type="NCBI Taxonomy" id="1034831"/>
    <lineage>
        <taxon>Eukaryota</taxon>
        <taxon>Sar</taxon>
        <taxon>Stramenopiles</taxon>
        <taxon>Ochrophyta</taxon>
        <taxon>Dictyochophyceae</taxon>
        <taxon>Rhizochromulinales</taxon>
        <taxon>Rhizochromulina</taxon>
    </lineage>
</organism>
<evidence type="ECO:0000256" key="2">
    <source>
        <dbReference type="SAM" id="Phobius"/>
    </source>
</evidence>
<feature type="compositionally biased region" description="Basic and acidic residues" evidence="1">
    <location>
        <begin position="334"/>
        <end position="354"/>
    </location>
</feature>
<protein>
    <submittedName>
        <fullName evidence="3">Uncharacterized protein</fullName>
    </submittedName>
</protein>